<name>A0A6J4NI38_9CHLR</name>
<feature type="non-terminal residue" evidence="2">
    <location>
        <position position="1"/>
    </location>
</feature>
<organism evidence="2">
    <name type="scientific">uncultured Chloroflexia bacterium</name>
    <dbReference type="NCBI Taxonomy" id="1672391"/>
    <lineage>
        <taxon>Bacteria</taxon>
        <taxon>Bacillati</taxon>
        <taxon>Chloroflexota</taxon>
        <taxon>Chloroflexia</taxon>
        <taxon>environmental samples</taxon>
    </lineage>
</organism>
<sequence>DYYLFGPTVAFDIHRYEDGVAVEHWDNLQDTPLDRNKSGRTMTDGKTQAKDHGKTEANKALVQQFTQQILIEQRVTTIDGYFEGDYLTQHNPHMGDGVAEFLAVRQAWEQQGTPVRYDKAHKVLGEGNFVLVLSEGNFLGKHTAFYDLYRVENNKVVEHWDVVEEIPAEADRKNNNGKF</sequence>
<evidence type="ECO:0000313" key="2">
    <source>
        <dbReference type="EMBL" id="CAA9388453.1"/>
    </source>
</evidence>
<dbReference type="EMBL" id="CADCTR010003220">
    <property type="protein sequence ID" value="CAA9388453.1"/>
    <property type="molecule type" value="Genomic_DNA"/>
</dbReference>
<evidence type="ECO:0008006" key="3">
    <source>
        <dbReference type="Google" id="ProtNLM"/>
    </source>
</evidence>
<dbReference type="Gene3D" id="3.10.450.50">
    <property type="match status" value="1"/>
</dbReference>
<accession>A0A6J4NI38</accession>
<dbReference type="InterPro" id="IPR032710">
    <property type="entry name" value="NTF2-like_dom_sf"/>
</dbReference>
<reference evidence="2" key="1">
    <citation type="submission" date="2020-02" db="EMBL/GenBank/DDBJ databases">
        <authorList>
            <person name="Meier V. D."/>
        </authorList>
    </citation>
    <scope>NUCLEOTIDE SEQUENCE</scope>
    <source>
        <strain evidence="2">AVDCRST_MAG93</strain>
    </source>
</reference>
<proteinExistence type="predicted"/>
<feature type="region of interest" description="Disordered" evidence="1">
    <location>
        <begin position="31"/>
        <end position="55"/>
    </location>
</feature>
<dbReference type="SUPFAM" id="SSF54427">
    <property type="entry name" value="NTF2-like"/>
    <property type="match status" value="1"/>
</dbReference>
<protein>
    <recommendedName>
        <fullName evidence="3">SnoaL-like domain-containing protein</fullName>
    </recommendedName>
</protein>
<evidence type="ECO:0000256" key="1">
    <source>
        <dbReference type="SAM" id="MobiDB-lite"/>
    </source>
</evidence>
<gene>
    <name evidence="2" type="ORF">AVDCRST_MAG93-9599</name>
</gene>
<dbReference type="AlphaFoldDB" id="A0A6J4NI38"/>